<sequence length="403" mass="42862">MFLYHLLPPRAASTQAKSRLDALPKNYSGIAAYNVEMDDFDGSCDGAKKFERLGVIREQIANAKEPTSFTYALRWVCAISETIIIEVLAVAGPPQKKKAKHRSGSSSAHCKHGGGITDVGGVAVGPGGEGGSKGPIIVVGIVLLLLVGGLIYFVTSSGGDSDVTGGEDAGGFGGSGTDGGVSGGSPPSELPRKPQMKLERKRQLWNELATLLNAEGPARKTAEQWQLFWRKEISLSDRDAAAVSASQSTGGGGLPGLRGHILQLVGTSMLTGVHIKLVCTFGMTGVLESQIPPDKMCDFIFYTHMYYDTKRKAIIFEYGDTAGSQFTNAAKSYTSTTFGASLAVSLRPAYPPAEKDNIKKAMENLMNDKIMHFGTLNVDVRDYNAAKSGGLQYLKASTSQQLL</sequence>
<keyword evidence="2" id="KW-1185">Reference proteome</keyword>
<protein>
    <submittedName>
        <fullName evidence="1">Uncharacterized protein</fullName>
    </submittedName>
</protein>
<reference evidence="1" key="1">
    <citation type="submission" date="2020-05" db="EMBL/GenBank/DDBJ databases">
        <title>Large-scale comparative analyses of tick genomes elucidate their genetic diversity and vector capacities.</title>
        <authorList>
            <person name="Jia N."/>
            <person name="Wang J."/>
            <person name="Shi W."/>
            <person name="Du L."/>
            <person name="Sun Y."/>
            <person name="Zhan W."/>
            <person name="Jiang J."/>
            <person name="Wang Q."/>
            <person name="Zhang B."/>
            <person name="Ji P."/>
            <person name="Sakyi L.B."/>
            <person name="Cui X."/>
            <person name="Yuan T."/>
            <person name="Jiang B."/>
            <person name="Yang W."/>
            <person name="Lam T.T.-Y."/>
            <person name="Chang Q."/>
            <person name="Ding S."/>
            <person name="Wang X."/>
            <person name="Zhu J."/>
            <person name="Ruan X."/>
            <person name="Zhao L."/>
            <person name="Wei J."/>
            <person name="Que T."/>
            <person name="Du C."/>
            <person name="Cheng J."/>
            <person name="Dai P."/>
            <person name="Han X."/>
            <person name="Huang E."/>
            <person name="Gao Y."/>
            <person name="Liu J."/>
            <person name="Shao H."/>
            <person name="Ye R."/>
            <person name="Li L."/>
            <person name="Wei W."/>
            <person name="Wang X."/>
            <person name="Wang C."/>
            <person name="Yang T."/>
            <person name="Huo Q."/>
            <person name="Li W."/>
            <person name="Guo W."/>
            <person name="Chen H."/>
            <person name="Zhou L."/>
            <person name="Ni X."/>
            <person name="Tian J."/>
            <person name="Zhou Y."/>
            <person name="Sheng Y."/>
            <person name="Liu T."/>
            <person name="Pan Y."/>
            <person name="Xia L."/>
            <person name="Li J."/>
            <person name="Zhao F."/>
            <person name="Cao W."/>
        </authorList>
    </citation>
    <scope>NUCLEOTIDE SEQUENCE</scope>
    <source>
        <strain evidence="1">Dsil-2018</strain>
    </source>
</reference>
<proteinExistence type="predicted"/>
<organism evidence="1 2">
    <name type="scientific">Dermacentor silvarum</name>
    <name type="common">Tick</name>
    <dbReference type="NCBI Taxonomy" id="543639"/>
    <lineage>
        <taxon>Eukaryota</taxon>
        <taxon>Metazoa</taxon>
        <taxon>Ecdysozoa</taxon>
        <taxon>Arthropoda</taxon>
        <taxon>Chelicerata</taxon>
        <taxon>Arachnida</taxon>
        <taxon>Acari</taxon>
        <taxon>Parasitiformes</taxon>
        <taxon>Ixodida</taxon>
        <taxon>Ixodoidea</taxon>
        <taxon>Ixodidae</taxon>
        <taxon>Rhipicephalinae</taxon>
        <taxon>Dermacentor</taxon>
    </lineage>
</organism>
<evidence type="ECO:0000313" key="1">
    <source>
        <dbReference type="EMBL" id="KAH7941675.1"/>
    </source>
</evidence>
<name>A0ACB8CG07_DERSI</name>
<dbReference type="Proteomes" id="UP000821865">
    <property type="component" value="Chromosome 7"/>
</dbReference>
<dbReference type="EMBL" id="CM023476">
    <property type="protein sequence ID" value="KAH7941675.1"/>
    <property type="molecule type" value="Genomic_DNA"/>
</dbReference>
<accession>A0ACB8CG07</accession>
<gene>
    <name evidence="1" type="ORF">HPB49_016033</name>
</gene>
<evidence type="ECO:0000313" key="2">
    <source>
        <dbReference type="Proteomes" id="UP000821865"/>
    </source>
</evidence>
<comment type="caution">
    <text evidence="1">The sequence shown here is derived from an EMBL/GenBank/DDBJ whole genome shotgun (WGS) entry which is preliminary data.</text>
</comment>